<keyword evidence="4 10" id="KW-0479">Metal-binding</keyword>
<feature type="binding site" evidence="10">
    <location>
        <position position="231"/>
    </location>
    <ligand>
        <name>Mg(2+)</name>
        <dbReference type="ChEBI" id="CHEBI:18420"/>
        <label>1</label>
    </ligand>
</feature>
<keyword evidence="8" id="KW-0234">DNA repair</keyword>
<feature type="binding site" evidence="10">
    <location>
        <position position="230"/>
    </location>
    <ligand>
        <name>Mg(2+)</name>
        <dbReference type="ChEBI" id="CHEBI:18420"/>
        <label>1</label>
    </ligand>
</feature>
<organism evidence="13 14">
    <name type="scientific">Myripristis murdjan</name>
    <name type="common">pinecone soldierfish</name>
    <dbReference type="NCBI Taxonomy" id="586833"/>
    <lineage>
        <taxon>Eukaryota</taxon>
        <taxon>Metazoa</taxon>
        <taxon>Chordata</taxon>
        <taxon>Craniata</taxon>
        <taxon>Vertebrata</taxon>
        <taxon>Euteleostomi</taxon>
        <taxon>Actinopterygii</taxon>
        <taxon>Neopterygii</taxon>
        <taxon>Teleostei</taxon>
        <taxon>Neoteleostei</taxon>
        <taxon>Acanthomorphata</taxon>
        <taxon>Holocentriformes</taxon>
        <taxon>Holocentridae</taxon>
        <taxon>Myripristis</taxon>
    </lineage>
</organism>
<evidence type="ECO:0000256" key="6">
    <source>
        <dbReference type="ARBA" id="ARBA00022801"/>
    </source>
</evidence>
<keyword evidence="14" id="KW-1185">Reference proteome</keyword>
<evidence type="ECO:0000313" key="13">
    <source>
        <dbReference type="Ensembl" id="ENSMMDP00005012057.1"/>
    </source>
</evidence>
<feature type="binding site" evidence="10">
    <location>
        <position position="143"/>
    </location>
    <ligand>
        <name>Mg(2+)</name>
        <dbReference type="ChEBI" id="CHEBI:18420"/>
        <label>1</label>
    </ligand>
</feature>
<feature type="binding site" evidence="10">
    <location>
        <position position="12"/>
    </location>
    <ligand>
        <name>Mg(2+)</name>
        <dbReference type="ChEBI" id="CHEBI:18420"/>
        <label>1</label>
    </ligand>
</feature>
<dbReference type="PANTHER" id="PTHR22748:SF26">
    <property type="entry name" value="ENDONUCLEASE_EXONUCLEASE_PHOSPHATASE DOMAIN-CONTAINING PROTEIN"/>
    <property type="match status" value="1"/>
</dbReference>
<evidence type="ECO:0000256" key="10">
    <source>
        <dbReference type="PIRSR" id="PIRSR604808-2"/>
    </source>
</evidence>
<evidence type="ECO:0000256" key="7">
    <source>
        <dbReference type="ARBA" id="ARBA00022842"/>
    </source>
</evidence>
<dbReference type="CDD" id="cd09076">
    <property type="entry name" value="L1-EN"/>
    <property type="match status" value="1"/>
</dbReference>
<evidence type="ECO:0000256" key="1">
    <source>
        <dbReference type="ARBA" id="ARBA00000493"/>
    </source>
</evidence>
<evidence type="ECO:0000256" key="5">
    <source>
        <dbReference type="ARBA" id="ARBA00022763"/>
    </source>
</evidence>
<dbReference type="EC" id="3.1.11.2" evidence="3"/>
<feature type="site" description="Important for catalytic activity" evidence="11">
    <location>
        <position position="206"/>
    </location>
</feature>
<evidence type="ECO:0000256" key="9">
    <source>
        <dbReference type="PIRSR" id="PIRSR604808-1"/>
    </source>
</evidence>
<evidence type="ECO:0000259" key="12">
    <source>
        <dbReference type="Pfam" id="PF03372"/>
    </source>
</evidence>
<dbReference type="GO" id="GO:0003906">
    <property type="term" value="F:DNA-(apurinic or apyrimidinic site) endonuclease activity"/>
    <property type="evidence" value="ECO:0007669"/>
    <property type="project" value="TreeGrafter"/>
</dbReference>
<evidence type="ECO:0000256" key="3">
    <source>
        <dbReference type="ARBA" id="ARBA00012115"/>
    </source>
</evidence>
<proteinExistence type="inferred from homology"/>
<evidence type="ECO:0000256" key="11">
    <source>
        <dbReference type="PIRSR" id="PIRSR604808-3"/>
    </source>
</evidence>
<dbReference type="PANTHER" id="PTHR22748">
    <property type="entry name" value="AP ENDONUCLEASE"/>
    <property type="match status" value="1"/>
</dbReference>
<dbReference type="InterPro" id="IPR004808">
    <property type="entry name" value="AP_endonuc_1"/>
</dbReference>
<feature type="active site" evidence="9">
    <location>
        <position position="113"/>
    </location>
</feature>
<dbReference type="GO" id="GO:0008311">
    <property type="term" value="F:double-stranded DNA 3'-5' DNA exonuclease activity"/>
    <property type="evidence" value="ECO:0007669"/>
    <property type="project" value="UniProtKB-EC"/>
</dbReference>
<dbReference type="GeneTree" id="ENSGT00950000183016"/>
<keyword evidence="10" id="KW-0464">Manganese</keyword>
<keyword evidence="7 10" id="KW-0460">Magnesium</keyword>
<feature type="binding site" evidence="10">
    <location>
        <position position="41"/>
    </location>
    <ligand>
        <name>Mg(2+)</name>
        <dbReference type="ChEBI" id="CHEBI:18420"/>
        <label>1</label>
    </ligand>
</feature>
<dbReference type="InterPro" id="IPR005135">
    <property type="entry name" value="Endo/exonuclease/phosphatase"/>
</dbReference>
<dbReference type="Pfam" id="PF03372">
    <property type="entry name" value="Exo_endo_phos"/>
    <property type="match status" value="1"/>
</dbReference>
<name>A0A667X9Y1_9TELE</name>
<keyword evidence="6" id="KW-0378">Hydrolase</keyword>
<comment type="cofactor">
    <cofactor evidence="10">
        <name>Mg(2+)</name>
        <dbReference type="ChEBI" id="CHEBI:18420"/>
    </cofactor>
    <cofactor evidence="10">
        <name>Mn(2+)</name>
        <dbReference type="ChEBI" id="CHEBI:29035"/>
    </cofactor>
    <text evidence="10">Probably binds two magnesium or manganese ions per subunit.</text>
</comment>
<dbReference type="Gene3D" id="3.60.10.10">
    <property type="entry name" value="Endonuclease/exonuclease/phosphatase"/>
    <property type="match status" value="1"/>
</dbReference>
<feature type="binding site" evidence="10">
    <location>
        <position position="145"/>
    </location>
    <ligand>
        <name>Mg(2+)</name>
        <dbReference type="ChEBI" id="CHEBI:18420"/>
        <label>1</label>
    </ligand>
</feature>
<evidence type="ECO:0000256" key="2">
    <source>
        <dbReference type="ARBA" id="ARBA00007092"/>
    </source>
</evidence>
<dbReference type="GO" id="GO:0005634">
    <property type="term" value="C:nucleus"/>
    <property type="evidence" value="ECO:0007669"/>
    <property type="project" value="TreeGrafter"/>
</dbReference>
<dbReference type="InParanoid" id="A0A667X9Y1"/>
<comment type="similarity">
    <text evidence="2">Belongs to the DNA repair enzymes AP/ExoA family.</text>
</comment>
<dbReference type="InterPro" id="IPR036691">
    <property type="entry name" value="Endo/exonu/phosph_ase_sf"/>
</dbReference>
<evidence type="ECO:0000256" key="4">
    <source>
        <dbReference type="ARBA" id="ARBA00022723"/>
    </source>
</evidence>
<evidence type="ECO:0000313" key="14">
    <source>
        <dbReference type="Proteomes" id="UP000472263"/>
    </source>
</evidence>
<dbReference type="GO" id="GO:0046872">
    <property type="term" value="F:metal ion binding"/>
    <property type="evidence" value="ECO:0007669"/>
    <property type="project" value="UniProtKB-KW"/>
</dbReference>
<feature type="active site" description="Proton donor/acceptor" evidence="9">
    <location>
        <position position="143"/>
    </location>
</feature>
<dbReference type="GO" id="GO:0006284">
    <property type="term" value="P:base-excision repair"/>
    <property type="evidence" value="ECO:0007669"/>
    <property type="project" value="TreeGrafter"/>
</dbReference>
<reference evidence="13" key="2">
    <citation type="submission" date="2025-08" db="UniProtKB">
        <authorList>
            <consortium name="Ensembl"/>
        </authorList>
    </citation>
    <scope>IDENTIFICATION</scope>
</reference>
<reference evidence="13" key="1">
    <citation type="submission" date="2019-06" db="EMBL/GenBank/DDBJ databases">
        <authorList>
            <consortium name="Wellcome Sanger Institute Data Sharing"/>
        </authorList>
    </citation>
    <scope>NUCLEOTIDE SEQUENCE [LARGE SCALE GENOMIC DNA]</scope>
</reference>
<dbReference type="SUPFAM" id="SSF56219">
    <property type="entry name" value="DNase I-like"/>
    <property type="match status" value="1"/>
</dbReference>
<feature type="site" description="Interaction with DNA substrate" evidence="11">
    <location>
        <position position="231"/>
    </location>
</feature>
<sequence>MATNSIKIVSWNVNGIQNVVKRYKILAHIRTLGSDIAMLQETHLKNEESLKLKQRWVGQVFSSPGGRGTKGVSILISKKISFNLIDSVCDKEGRYLVLHGTLQNEKCTLVNIYAPNSAQASFLSSLCTLLAKIVGSPIVLGGDFNLIKEASLDRSGHPLPMDTSLSRAFKELLESFGLVDVWRLLNPHSREYTFYSKVHNSYSRIDYLLVSDSLIKNVINAEIHSILISDHAPQPDSLLHGGMGA</sequence>
<keyword evidence="5" id="KW-0227">DNA damage</keyword>
<dbReference type="Proteomes" id="UP000472263">
    <property type="component" value="Chromosome 13"/>
</dbReference>
<evidence type="ECO:0000256" key="8">
    <source>
        <dbReference type="ARBA" id="ARBA00023204"/>
    </source>
</evidence>
<reference evidence="13" key="3">
    <citation type="submission" date="2025-09" db="UniProtKB">
        <authorList>
            <consortium name="Ensembl"/>
        </authorList>
    </citation>
    <scope>IDENTIFICATION</scope>
</reference>
<comment type="catalytic activity">
    <reaction evidence="1">
        <text>Exonucleolytic cleavage in the 3'- to 5'-direction to yield nucleoside 5'-phosphates.</text>
        <dbReference type="EC" id="3.1.11.2"/>
    </reaction>
</comment>
<dbReference type="Ensembl" id="ENSMMDT00005012421.1">
    <property type="protein sequence ID" value="ENSMMDP00005012057.1"/>
    <property type="gene ID" value="ENSMMDG00005006412.1"/>
</dbReference>
<feature type="active site" description="Proton acceptor" evidence="9">
    <location>
        <position position="231"/>
    </location>
</feature>
<dbReference type="AlphaFoldDB" id="A0A667X9Y1"/>
<dbReference type="GO" id="GO:0008081">
    <property type="term" value="F:phosphoric diester hydrolase activity"/>
    <property type="evidence" value="ECO:0007669"/>
    <property type="project" value="TreeGrafter"/>
</dbReference>
<feature type="site" description="Transition state stabilizer" evidence="11">
    <location>
        <position position="145"/>
    </location>
</feature>
<protein>
    <recommendedName>
        <fullName evidence="3">exodeoxyribonuclease III</fullName>
        <ecNumber evidence="3">3.1.11.2</ecNumber>
    </recommendedName>
</protein>
<feature type="domain" description="Endonuclease/exonuclease/phosphatase" evidence="12">
    <location>
        <begin position="9"/>
        <end position="231"/>
    </location>
</feature>
<accession>A0A667X9Y1</accession>